<evidence type="ECO:0000259" key="9">
    <source>
        <dbReference type="Pfam" id="PF01225"/>
    </source>
</evidence>
<name>A0A2S9WQ75_9FLAO</name>
<feature type="short sequence motif" description="Meso-diaminopimelate recognition motif" evidence="7">
    <location>
        <begin position="404"/>
        <end position="407"/>
    </location>
</feature>
<keyword evidence="7 12" id="KW-0436">Ligase</keyword>
<dbReference type="InterPro" id="IPR036565">
    <property type="entry name" value="Mur-like_cat_sf"/>
</dbReference>
<dbReference type="GO" id="GO:0051301">
    <property type="term" value="P:cell division"/>
    <property type="evidence" value="ECO:0007669"/>
    <property type="project" value="UniProtKB-KW"/>
</dbReference>
<feature type="binding site" evidence="7">
    <location>
        <position position="187"/>
    </location>
    <ligand>
        <name>UDP-N-acetyl-alpha-D-muramoyl-L-alanyl-D-glutamate</name>
        <dbReference type="ChEBI" id="CHEBI:83900"/>
    </ligand>
</feature>
<dbReference type="GO" id="GO:0009252">
    <property type="term" value="P:peptidoglycan biosynthetic process"/>
    <property type="evidence" value="ECO:0007669"/>
    <property type="project" value="UniProtKB-UniRule"/>
</dbReference>
<evidence type="ECO:0000256" key="4">
    <source>
        <dbReference type="ARBA" id="ARBA00022984"/>
    </source>
</evidence>
<gene>
    <name evidence="7" type="primary">murE</name>
    <name evidence="12" type="ORF">BST86_00255</name>
</gene>
<evidence type="ECO:0000256" key="5">
    <source>
        <dbReference type="ARBA" id="ARBA00023306"/>
    </source>
</evidence>
<dbReference type="AlphaFoldDB" id="A0A2S9WQ75"/>
<organism evidence="12 13">
    <name type="scientific">Nonlabens agnitus</name>
    <dbReference type="NCBI Taxonomy" id="870484"/>
    <lineage>
        <taxon>Bacteria</taxon>
        <taxon>Pseudomonadati</taxon>
        <taxon>Bacteroidota</taxon>
        <taxon>Flavobacteriia</taxon>
        <taxon>Flavobacteriales</taxon>
        <taxon>Flavobacteriaceae</taxon>
        <taxon>Nonlabens</taxon>
    </lineage>
</organism>
<evidence type="ECO:0000256" key="1">
    <source>
        <dbReference type="ARBA" id="ARBA00005898"/>
    </source>
</evidence>
<keyword evidence="7" id="KW-0067">ATP-binding</keyword>
<keyword evidence="7" id="KW-0547">Nucleotide-binding</keyword>
<comment type="caution">
    <text evidence="12">The sequence shown here is derived from an EMBL/GenBank/DDBJ whole genome shotgun (WGS) entry which is preliminary data.</text>
</comment>
<dbReference type="GO" id="GO:0008360">
    <property type="term" value="P:regulation of cell shape"/>
    <property type="evidence" value="ECO:0007669"/>
    <property type="project" value="UniProtKB-KW"/>
</dbReference>
<keyword evidence="5 7" id="KW-0131">Cell cycle</keyword>
<keyword evidence="13" id="KW-1185">Reference proteome</keyword>
<dbReference type="InterPro" id="IPR000713">
    <property type="entry name" value="Mur_ligase_N"/>
</dbReference>
<feature type="domain" description="Mur ligase C-terminal" evidence="10">
    <location>
        <begin position="328"/>
        <end position="459"/>
    </location>
</feature>
<comment type="catalytic activity">
    <reaction evidence="7">
        <text>UDP-N-acetyl-alpha-D-muramoyl-L-alanyl-D-glutamate + meso-2,6-diaminopimelate + ATP = UDP-N-acetyl-alpha-D-muramoyl-L-alanyl-gamma-D-glutamyl-meso-2,6-diaminopimelate + ADP + phosphate + H(+)</text>
        <dbReference type="Rhea" id="RHEA:23676"/>
        <dbReference type="ChEBI" id="CHEBI:15378"/>
        <dbReference type="ChEBI" id="CHEBI:30616"/>
        <dbReference type="ChEBI" id="CHEBI:43474"/>
        <dbReference type="ChEBI" id="CHEBI:57791"/>
        <dbReference type="ChEBI" id="CHEBI:83900"/>
        <dbReference type="ChEBI" id="CHEBI:83905"/>
        <dbReference type="ChEBI" id="CHEBI:456216"/>
        <dbReference type="EC" id="6.3.2.13"/>
    </reaction>
</comment>
<dbReference type="RefSeq" id="WP_105981526.1">
    <property type="nucleotide sequence ID" value="NZ_MQUC01000003.1"/>
</dbReference>
<dbReference type="InterPro" id="IPR004101">
    <property type="entry name" value="Mur_ligase_C"/>
</dbReference>
<evidence type="ECO:0000256" key="6">
    <source>
        <dbReference type="ARBA" id="ARBA00023316"/>
    </source>
</evidence>
<dbReference type="Gene3D" id="3.40.1190.10">
    <property type="entry name" value="Mur-like, catalytic domain"/>
    <property type="match status" value="1"/>
</dbReference>
<dbReference type="GO" id="GO:0008765">
    <property type="term" value="F:UDP-N-acetylmuramoylalanyl-D-glutamate-2,6-diaminopimelate ligase activity"/>
    <property type="evidence" value="ECO:0007669"/>
    <property type="project" value="UniProtKB-UniRule"/>
</dbReference>
<dbReference type="EC" id="6.3.2.13" evidence="7"/>
<dbReference type="InterPro" id="IPR036615">
    <property type="entry name" value="Mur_ligase_C_dom_sf"/>
</dbReference>
<dbReference type="SUPFAM" id="SSF63418">
    <property type="entry name" value="MurE/MurF N-terminal domain"/>
    <property type="match status" value="1"/>
</dbReference>
<comment type="subcellular location">
    <subcellularLocation>
        <location evidence="7 8">Cytoplasm</location>
    </subcellularLocation>
</comment>
<accession>A0A2S9WQ75</accession>
<feature type="binding site" evidence="7">
    <location>
        <position position="31"/>
    </location>
    <ligand>
        <name>UDP-N-acetyl-alpha-D-muramoyl-L-alanyl-D-glutamate</name>
        <dbReference type="ChEBI" id="CHEBI:83900"/>
    </ligand>
</feature>
<feature type="binding site" evidence="7">
    <location>
        <begin position="404"/>
        <end position="407"/>
    </location>
    <ligand>
        <name>meso-2,6-diaminopimelate</name>
        <dbReference type="ChEBI" id="CHEBI:57791"/>
    </ligand>
</feature>
<keyword evidence="7" id="KW-0460">Magnesium</keyword>
<evidence type="ECO:0000256" key="7">
    <source>
        <dbReference type="HAMAP-Rule" id="MF_00208"/>
    </source>
</evidence>
<dbReference type="PANTHER" id="PTHR23135">
    <property type="entry name" value="MUR LIGASE FAMILY MEMBER"/>
    <property type="match status" value="1"/>
</dbReference>
<dbReference type="HAMAP" id="MF_00208">
    <property type="entry name" value="MurE"/>
    <property type="match status" value="1"/>
</dbReference>
<feature type="binding site" evidence="7">
    <location>
        <position position="189"/>
    </location>
    <ligand>
        <name>UDP-N-acetyl-alpha-D-muramoyl-L-alanyl-D-glutamate</name>
        <dbReference type="ChEBI" id="CHEBI:83900"/>
    </ligand>
</feature>
<sequence length="488" mass="54204">MKILRDILYKVRLDTVIGSTDLKVNHIHFDSRKVKNGDVFIALKGTVSDGHDFIDKAIELGAKAIVVEDMPVDKKKNVTYVVVENSHEALALMAANYYENPSRDLKLIGVTGTNGKTTTTSLLYQLFKNVGYKTGLISTVEILINGKSIPTKHTTPDPLTINDHLAAMRDAGVDYCFMEVSSHGIAQERVAGLHFAGGIFTNLSHDHLDYHATFAEYRDVKKRFFDGLPAGSFALYNKDDKNGPIMVQNTKARKLGYALKTYTDYQANVLENQFGGLLLKVNGHELWTKMIGEFNAYNVLAIYACAIELGLEEMEVLEAISKLDGVSGRFQYFTTVKDKITAIVDYAHTPDALKNVLETINSIRTKNEKVITVVGCGGDRDRTKRPIMANVATTLSDMVILTSDNPRTEDPQAILKEMEAGVEPQNYKKAITIADREQAIKTAANMANPQDIILIAGKGHETYQEINGVRHDFDDRLKITTILKNLDK</sequence>
<proteinExistence type="inferred from homology"/>
<evidence type="ECO:0000256" key="2">
    <source>
        <dbReference type="ARBA" id="ARBA00022618"/>
    </source>
</evidence>
<evidence type="ECO:0000313" key="13">
    <source>
        <dbReference type="Proteomes" id="UP000239532"/>
    </source>
</evidence>
<comment type="pathway">
    <text evidence="7 8">Cell wall biogenesis; peptidoglycan biosynthesis.</text>
</comment>
<keyword evidence="7" id="KW-0963">Cytoplasm</keyword>
<feature type="binding site" evidence="7">
    <location>
        <position position="181"/>
    </location>
    <ligand>
        <name>UDP-N-acetyl-alpha-D-muramoyl-L-alanyl-D-glutamate</name>
        <dbReference type="ChEBI" id="CHEBI:83900"/>
    </ligand>
</feature>
<keyword evidence="4 7" id="KW-0573">Peptidoglycan synthesis</keyword>
<feature type="binding site" evidence="7">
    <location>
        <position position="380"/>
    </location>
    <ligand>
        <name>meso-2,6-diaminopimelate</name>
        <dbReference type="ChEBI" id="CHEBI:57791"/>
    </ligand>
</feature>
<dbReference type="InterPro" id="IPR005761">
    <property type="entry name" value="UDP-N-AcMur-Glu-dNH2Pim_ligase"/>
</dbReference>
<dbReference type="GO" id="GO:0000287">
    <property type="term" value="F:magnesium ion binding"/>
    <property type="evidence" value="ECO:0007669"/>
    <property type="project" value="UniProtKB-UniRule"/>
</dbReference>
<feature type="binding site" evidence="7">
    <location>
        <position position="457"/>
    </location>
    <ligand>
        <name>meso-2,6-diaminopimelate</name>
        <dbReference type="ChEBI" id="CHEBI:57791"/>
    </ligand>
</feature>
<dbReference type="Gene3D" id="3.40.1390.10">
    <property type="entry name" value="MurE/MurF, N-terminal domain"/>
    <property type="match status" value="1"/>
</dbReference>
<feature type="binding site" evidence="7">
    <location>
        <position position="461"/>
    </location>
    <ligand>
        <name>meso-2,6-diaminopimelate</name>
        <dbReference type="ChEBI" id="CHEBI:57791"/>
    </ligand>
</feature>
<evidence type="ECO:0000256" key="3">
    <source>
        <dbReference type="ARBA" id="ARBA00022960"/>
    </source>
</evidence>
<feature type="domain" description="Mur ligase central" evidence="11">
    <location>
        <begin position="110"/>
        <end position="305"/>
    </location>
</feature>
<feature type="binding site" evidence="7">
    <location>
        <begin position="154"/>
        <end position="155"/>
    </location>
    <ligand>
        <name>UDP-N-acetyl-alpha-D-muramoyl-L-alanyl-D-glutamate</name>
        <dbReference type="ChEBI" id="CHEBI:83900"/>
    </ligand>
</feature>
<comment type="cofactor">
    <cofactor evidence="7">
        <name>Mg(2+)</name>
        <dbReference type="ChEBI" id="CHEBI:18420"/>
    </cofactor>
</comment>
<feature type="modified residue" description="N6-carboxylysine" evidence="7">
    <location>
        <position position="221"/>
    </location>
</feature>
<feature type="domain" description="Mur ligase N-terminal catalytic" evidence="9">
    <location>
        <begin position="24"/>
        <end position="98"/>
    </location>
</feature>
<dbReference type="Pfam" id="PF08245">
    <property type="entry name" value="Mur_ligase_M"/>
    <property type="match status" value="1"/>
</dbReference>
<evidence type="ECO:0000259" key="10">
    <source>
        <dbReference type="Pfam" id="PF02875"/>
    </source>
</evidence>
<comment type="caution">
    <text evidence="7">Lacks conserved residue(s) required for the propagation of feature annotation.</text>
</comment>
<dbReference type="SUPFAM" id="SSF53623">
    <property type="entry name" value="MurD-like peptide ligases, catalytic domain"/>
    <property type="match status" value="1"/>
</dbReference>
<dbReference type="Proteomes" id="UP000239532">
    <property type="component" value="Unassembled WGS sequence"/>
</dbReference>
<dbReference type="NCBIfam" id="TIGR01085">
    <property type="entry name" value="murE"/>
    <property type="match status" value="1"/>
</dbReference>
<dbReference type="Pfam" id="PF02875">
    <property type="entry name" value="Mur_ligase_C"/>
    <property type="match status" value="1"/>
</dbReference>
<dbReference type="UniPathway" id="UPA00219"/>
<evidence type="ECO:0000259" key="11">
    <source>
        <dbReference type="Pfam" id="PF08245"/>
    </source>
</evidence>
<dbReference type="InterPro" id="IPR035911">
    <property type="entry name" value="MurE/MurF_N"/>
</dbReference>
<dbReference type="GO" id="GO:0071555">
    <property type="term" value="P:cell wall organization"/>
    <property type="evidence" value="ECO:0007669"/>
    <property type="project" value="UniProtKB-KW"/>
</dbReference>
<dbReference type="Gene3D" id="3.90.190.20">
    <property type="entry name" value="Mur ligase, C-terminal domain"/>
    <property type="match status" value="1"/>
</dbReference>
<dbReference type="GO" id="GO:0005737">
    <property type="term" value="C:cytoplasm"/>
    <property type="evidence" value="ECO:0007669"/>
    <property type="project" value="UniProtKB-SubCell"/>
</dbReference>
<evidence type="ECO:0000256" key="8">
    <source>
        <dbReference type="RuleBase" id="RU004135"/>
    </source>
</evidence>
<feature type="binding site" evidence="7">
    <location>
        <begin position="112"/>
        <end position="118"/>
    </location>
    <ligand>
        <name>ATP</name>
        <dbReference type="ChEBI" id="CHEBI:30616"/>
    </ligand>
</feature>
<reference evidence="12 13" key="1">
    <citation type="submission" date="2016-11" db="EMBL/GenBank/DDBJ databases">
        <title>Trade-off between light-utilization and light-protection in marine flavobacteria.</title>
        <authorList>
            <person name="Kumagai Y."/>
        </authorList>
    </citation>
    <scope>NUCLEOTIDE SEQUENCE [LARGE SCALE GENOMIC DNA]</scope>
    <source>
        <strain evidence="12 13">JCM 17109</strain>
    </source>
</reference>
<dbReference type="SUPFAM" id="SSF53244">
    <property type="entry name" value="MurD-like peptide ligases, peptide-binding domain"/>
    <property type="match status" value="1"/>
</dbReference>
<dbReference type="Pfam" id="PF01225">
    <property type="entry name" value="Mur_ligase"/>
    <property type="match status" value="1"/>
</dbReference>
<comment type="similarity">
    <text evidence="1 7">Belongs to the MurCDEF family. MurE subfamily.</text>
</comment>
<dbReference type="EMBL" id="MQUC01000003">
    <property type="protein sequence ID" value="PRP65630.1"/>
    <property type="molecule type" value="Genomic_DNA"/>
</dbReference>
<keyword evidence="2 7" id="KW-0132">Cell division</keyword>
<comment type="PTM">
    <text evidence="7">Carboxylation is probably crucial for Mg(2+) binding and, consequently, for the gamma-phosphate positioning of ATP.</text>
</comment>
<dbReference type="NCBIfam" id="NF001124">
    <property type="entry name" value="PRK00139.1-2"/>
    <property type="match status" value="1"/>
</dbReference>
<dbReference type="PANTHER" id="PTHR23135:SF4">
    <property type="entry name" value="UDP-N-ACETYLMURAMOYL-L-ALANYL-D-GLUTAMATE--2,6-DIAMINOPIMELATE LIGASE MURE HOMOLOG, CHLOROPLASTIC"/>
    <property type="match status" value="1"/>
</dbReference>
<dbReference type="NCBIfam" id="NF001126">
    <property type="entry name" value="PRK00139.1-4"/>
    <property type="match status" value="1"/>
</dbReference>
<keyword evidence="3 7" id="KW-0133">Cell shape</keyword>
<protein>
    <recommendedName>
        <fullName evidence="7">UDP-N-acetylmuramoyl-L-alanyl-D-glutamate--2,6-diaminopimelate ligase</fullName>
        <ecNumber evidence="7">6.3.2.13</ecNumber>
    </recommendedName>
    <alternativeName>
        <fullName evidence="7">Meso-A2pm-adding enzyme</fullName>
    </alternativeName>
    <alternativeName>
        <fullName evidence="7">Meso-diaminopimelate-adding enzyme</fullName>
    </alternativeName>
    <alternativeName>
        <fullName evidence="7">UDP-MurNAc-L-Ala-D-Glu:meso-diaminopimelate ligase</fullName>
    </alternativeName>
    <alternativeName>
        <fullName evidence="7">UDP-MurNAc-tripeptide synthetase</fullName>
    </alternativeName>
    <alternativeName>
        <fullName evidence="7">UDP-N-acetylmuramyl-tripeptide synthetase</fullName>
    </alternativeName>
</protein>
<dbReference type="OrthoDB" id="9800958at2"/>
<dbReference type="GO" id="GO:0005524">
    <property type="term" value="F:ATP binding"/>
    <property type="evidence" value="ECO:0007669"/>
    <property type="project" value="UniProtKB-UniRule"/>
</dbReference>
<dbReference type="InterPro" id="IPR013221">
    <property type="entry name" value="Mur_ligase_cen"/>
</dbReference>
<comment type="function">
    <text evidence="7">Catalyzes the addition of meso-diaminopimelic acid to the nucleotide precursor UDP-N-acetylmuramoyl-L-alanyl-D-glutamate (UMAG) in the biosynthesis of bacterial cell-wall peptidoglycan.</text>
</comment>
<evidence type="ECO:0000313" key="12">
    <source>
        <dbReference type="EMBL" id="PRP65630.1"/>
    </source>
</evidence>
<keyword evidence="6 7" id="KW-0961">Cell wall biogenesis/degradation</keyword>